<reference evidence="2" key="1">
    <citation type="submission" date="2012-01" db="EMBL/GenBank/DDBJ databases">
        <title>The Genome Sequence of Oreochromis niloticus (Nile Tilapia).</title>
        <authorList>
            <consortium name="Broad Institute Genome Assembly Team"/>
            <consortium name="Broad Institute Sequencing Platform"/>
            <person name="Di Palma F."/>
            <person name="Johnson J."/>
            <person name="Lander E.S."/>
            <person name="Lindblad-Toh K."/>
        </authorList>
    </citation>
    <scope>NUCLEOTIDE SEQUENCE [LARGE SCALE GENOMIC DNA]</scope>
</reference>
<accession>A0A669E1Z8</accession>
<evidence type="ECO:0000313" key="1">
    <source>
        <dbReference type="Ensembl" id="ENSONIP00000064937.1"/>
    </source>
</evidence>
<reference evidence="1" key="2">
    <citation type="submission" date="2025-08" db="UniProtKB">
        <authorList>
            <consortium name="Ensembl"/>
        </authorList>
    </citation>
    <scope>IDENTIFICATION</scope>
</reference>
<dbReference type="Ensembl" id="ENSONIT00000093529.1">
    <property type="protein sequence ID" value="ENSONIP00000064937.1"/>
    <property type="gene ID" value="ENSONIG00000042048.1"/>
</dbReference>
<dbReference type="GeneTree" id="ENSGT00990000211637"/>
<dbReference type="Proteomes" id="UP000005207">
    <property type="component" value="Linkage group LG19"/>
</dbReference>
<dbReference type="OMA" id="HIESTCC"/>
<name>A0A669E1Z8_ORENI</name>
<protein>
    <submittedName>
        <fullName evidence="1">Uncharacterized protein</fullName>
    </submittedName>
</protein>
<evidence type="ECO:0000313" key="2">
    <source>
        <dbReference type="Proteomes" id="UP000005207"/>
    </source>
</evidence>
<proteinExistence type="predicted"/>
<dbReference type="AlphaFoldDB" id="A0A669E1Z8"/>
<organism evidence="1 2">
    <name type="scientific">Oreochromis niloticus</name>
    <name type="common">Nile tilapia</name>
    <name type="synonym">Tilapia nilotica</name>
    <dbReference type="NCBI Taxonomy" id="8128"/>
    <lineage>
        <taxon>Eukaryota</taxon>
        <taxon>Metazoa</taxon>
        <taxon>Chordata</taxon>
        <taxon>Craniata</taxon>
        <taxon>Vertebrata</taxon>
        <taxon>Euteleostomi</taxon>
        <taxon>Actinopterygii</taxon>
        <taxon>Neopterygii</taxon>
        <taxon>Teleostei</taxon>
        <taxon>Neoteleostei</taxon>
        <taxon>Acanthomorphata</taxon>
        <taxon>Ovalentaria</taxon>
        <taxon>Cichlomorphae</taxon>
        <taxon>Cichliformes</taxon>
        <taxon>Cichlidae</taxon>
        <taxon>African cichlids</taxon>
        <taxon>Pseudocrenilabrinae</taxon>
        <taxon>Oreochromini</taxon>
        <taxon>Oreochromis</taxon>
    </lineage>
</organism>
<sequence>MVKCLRVYLHQAASLPDCQLCAVLWVLLKLSGGDGTVSHPGSVKRGDHIESTCCWRHMGRIRHRVFDWGKFLTLTAEEDEHEALIHDPFDPIIDMK</sequence>
<dbReference type="InParanoid" id="A0A669E1Z8"/>
<reference evidence="1" key="3">
    <citation type="submission" date="2025-09" db="UniProtKB">
        <authorList>
            <consortium name="Ensembl"/>
        </authorList>
    </citation>
    <scope>IDENTIFICATION</scope>
</reference>
<keyword evidence="2" id="KW-1185">Reference proteome</keyword>